<proteinExistence type="predicted"/>
<keyword evidence="2" id="KW-1185">Reference proteome</keyword>
<reference evidence="1 2" key="1">
    <citation type="submission" date="2015-04" db="EMBL/GenBank/DDBJ databases">
        <authorList>
            <person name="Syromyatnikov M.Y."/>
            <person name="Popov V.N."/>
        </authorList>
    </citation>
    <scope>NUCLEOTIDE SEQUENCE [LARGE SCALE GENOMIC DNA]</scope>
</reference>
<gene>
    <name evidence="1" type="ORF">CLUMA_CG010475</name>
</gene>
<organism evidence="1 2">
    <name type="scientific">Clunio marinus</name>
    <dbReference type="NCBI Taxonomy" id="568069"/>
    <lineage>
        <taxon>Eukaryota</taxon>
        <taxon>Metazoa</taxon>
        <taxon>Ecdysozoa</taxon>
        <taxon>Arthropoda</taxon>
        <taxon>Hexapoda</taxon>
        <taxon>Insecta</taxon>
        <taxon>Pterygota</taxon>
        <taxon>Neoptera</taxon>
        <taxon>Endopterygota</taxon>
        <taxon>Diptera</taxon>
        <taxon>Nematocera</taxon>
        <taxon>Chironomoidea</taxon>
        <taxon>Chironomidae</taxon>
        <taxon>Clunio</taxon>
    </lineage>
</organism>
<dbReference type="AlphaFoldDB" id="A0A1J1IBZ6"/>
<accession>A0A1J1IBZ6</accession>
<protein>
    <submittedName>
        <fullName evidence="1">CLUMA_CG010475, isoform A</fullName>
    </submittedName>
</protein>
<evidence type="ECO:0000313" key="2">
    <source>
        <dbReference type="Proteomes" id="UP000183832"/>
    </source>
</evidence>
<name>A0A1J1IBZ6_9DIPT</name>
<dbReference type="Proteomes" id="UP000183832">
    <property type="component" value="Unassembled WGS sequence"/>
</dbReference>
<evidence type="ECO:0000313" key="1">
    <source>
        <dbReference type="EMBL" id="CRK97084.1"/>
    </source>
</evidence>
<dbReference type="EMBL" id="CVRI01000046">
    <property type="protein sequence ID" value="CRK97084.1"/>
    <property type="molecule type" value="Genomic_DNA"/>
</dbReference>
<sequence>MMETIGVVLRLIDECGLWKTFSCSETLDNFVRSIIAGQPSRNGGEKRMEWKLNVYKVKEDRKAAYPTLCRI</sequence>